<evidence type="ECO:0000256" key="1">
    <source>
        <dbReference type="ARBA" id="ARBA00093770"/>
    </source>
</evidence>
<dbReference type="Pfam" id="PF11307">
    <property type="entry name" value="DUF3109"/>
    <property type="match status" value="1"/>
</dbReference>
<dbReference type="InterPro" id="IPR021458">
    <property type="entry name" value="Rv0495c"/>
</dbReference>
<dbReference type="EMBL" id="CP027806">
    <property type="protein sequence ID" value="AXJ01597.1"/>
    <property type="molecule type" value="Genomic_DNA"/>
</dbReference>
<dbReference type="Proteomes" id="UP000254808">
    <property type="component" value="Chromosome"/>
</dbReference>
<reference evidence="2 3" key="1">
    <citation type="submission" date="2018-03" db="EMBL/GenBank/DDBJ databases">
        <title>Phenotypic and genomic properties of Cyclonatronum proteinivorum gen. nov., sp. nov., a haloalkaliphilic bacteroidete from soda lakes possessing Na+-translocating rhodopsin.</title>
        <authorList>
            <person name="Toshchakov S.V."/>
            <person name="Korzhenkov A."/>
            <person name="Samarov N.I."/>
            <person name="Kublanov I.V."/>
            <person name="Muntyan M.S."/>
            <person name="Sorokin D.Y."/>
        </authorList>
    </citation>
    <scope>NUCLEOTIDE SEQUENCE [LARGE SCALE GENOMIC DNA]</scope>
    <source>
        <strain evidence="2 3">Omega</strain>
    </source>
</reference>
<organism evidence="2 3">
    <name type="scientific">Cyclonatronum proteinivorum</name>
    <dbReference type="NCBI Taxonomy" id="1457365"/>
    <lineage>
        <taxon>Bacteria</taxon>
        <taxon>Pseudomonadati</taxon>
        <taxon>Balneolota</taxon>
        <taxon>Balneolia</taxon>
        <taxon>Balneolales</taxon>
        <taxon>Cyclonatronaceae</taxon>
        <taxon>Cyclonatronum</taxon>
    </lineage>
</organism>
<protein>
    <recommendedName>
        <fullName evidence="4">DUF3109 family protein</fullName>
    </recommendedName>
</protein>
<dbReference type="OrthoDB" id="597501at2"/>
<comment type="similarity">
    <text evidence="1">Belongs to the Rv0495c family.</text>
</comment>
<evidence type="ECO:0000313" key="3">
    <source>
        <dbReference type="Proteomes" id="UP000254808"/>
    </source>
</evidence>
<dbReference type="AlphaFoldDB" id="A0A345UM95"/>
<evidence type="ECO:0000313" key="2">
    <source>
        <dbReference type="EMBL" id="AXJ01597.1"/>
    </source>
</evidence>
<keyword evidence="3" id="KW-1185">Reference proteome</keyword>
<gene>
    <name evidence="2" type="ORF">CYPRO_2355</name>
</gene>
<dbReference type="KEGG" id="cprv:CYPRO_2355"/>
<sequence>MFRVDHVYLSDEIATAQFACNLTACHGVCCVRGDAGAPVRPQEVPVLKKAWNLLKDELRPRAREVVAETGLIHGEGVDMELACTDGAECIFVQYDEEGVALCGIHKAAFEGRISWPKPVSCHLYPLRILESGAIDYVNFEYIPEMCSPACDHAKANGIYLAEYLKDALVRRYGEVWYDAFLETCRTIRKEKGIPV</sequence>
<evidence type="ECO:0008006" key="4">
    <source>
        <dbReference type="Google" id="ProtNLM"/>
    </source>
</evidence>
<accession>A0A345UM95</accession>
<proteinExistence type="inferred from homology"/>
<name>A0A345UM95_9BACT</name>
<dbReference type="RefSeq" id="WP_114984770.1">
    <property type="nucleotide sequence ID" value="NZ_CP027806.1"/>
</dbReference>